<dbReference type="Pfam" id="PF00107">
    <property type="entry name" value="ADH_zinc_N"/>
    <property type="match status" value="1"/>
</dbReference>
<sequence>MPSNKAAYLEKVHVSPFQVRDAPYTSPGPKEIVIRNRAVAINPIDWILQDKGDLTFTWIKHPFVLGSDTAGEVVEVGSGITRFQVGDRVCGLALATDKHYNRSAEGAFQLYTILQDNMASPVPATMSYEEASVIPLGLSTAACALFQRDVLGLQHPKVPTPQPTGKTLLVWGGSTSVGCNAIQLAVAAGYDVITTSSPRNFELVKKLGATEAFDYNSPTVVNDIVKAFEGRTSAGALALGKGSADACIDILSRCKGDKFVAMATFPLPDPEPTRLVLLQTIIYFVSANIRLSIKSALKGIKTKFINGSDLAQNEVGKAMFEDFLPHALANNSYICAPEPQVFGSGLEMLQAACDLQKKGVSAKKIVVTL</sequence>
<accession>A0A9P4I152</accession>
<dbReference type="OrthoDB" id="10257049at2759"/>
<evidence type="ECO:0000256" key="2">
    <source>
        <dbReference type="ARBA" id="ARBA00011245"/>
    </source>
</evidence>
<comment type="subunit">
    <text evidence="2">Monomer.</text>
</comment>
<protein>
    <submittedName>
        <fullName evidence="5">Oxidoreductase</fullName>
    </submittedName>
</protein>
<keyword evidence="3" id="KW-0560">Oxidoreductase</keyword>
<evidence type="ECO:0000313" key="6">
    <source>
        <dbReference type="Proteomes" id="UP000799772"/>
    </source>
</evidence>
<dbReference type="SUPFAM" id="SSF51735">
    <property type="entry name" value="NAD(P)-binding Rossmann-fold domains"/>
    <property type="match status" value="1"/>
</dbReference>
<organism evidence="5 6">
    <name type="scientific">Rhizodiscina lignyota</name>
    <dbReference type="NCBI Taxonomy" id="1504668"/>
    <lineage>
        <taxon>Eukaryota</taxon>
        <taxon>Fungi</taxon>
        <taxon>Dikarya</taxon>
        <taxon>Ascomycota</taxon>
        <taxon>Pezizomycotina</taxon>
        <taxon>Dothideomycetes</taxon>
        <taxon>Pleosporomycetidae</taxon>
        <taxon>Aulographales</taxon>
        <taxon>Rhizodiscinaceae</taxon>
        <taxon>Rhizodiscina</taxon>
    </lineage>
</organism>
<dbReference type="EMBL" id="ML978140">
    <property type="protein sequence ID" value="KAF2093050.1"/>
    <property type="molecule type" value="Genomic_DNA"/>
</dbReference>
<dbReference type="InterPro" id="IPR013154">
    <property type="entry name" value="ADH-like_N"/>
</dbReference>
<comment type="similarity">
    <text evidence="1">Belongs to the zinc-containing alcohol dehydrogenase family.</text>
</comment>
<dbReference type="PANTHER" id="PTHR45348:SF2">
    <property type="entry name" value="ZINC-TYPE ALCOHOL DEHYDROGENASE-LIKE PROTEIN C2E1P3.01"/>
    <property type="match status" value="1"/>
</dbReference>
<keyword evidence="6" id="KW-1185">Reference proteome</keyword>
<dbReference type="Gene3D" id="3.90.180.10">
    <property type="entry name" value="Medium-chain alcohol dehydrogenases, catalytic domain"/>
    <property type="match status" value="1"/>
</dbReference>
<evidence type="ECO:0000259" key="4">
    <source>
        <dbReference type="SMART" id="SM00829"/>
    </source>
</evidence>
<comment type="caution">
    <text evidence="5">The sequence shown here is derived from an EMBL/GenBank/DDBJ whole genome shotgun (WGS) entry which is preliminary data.</text>
</comment>
<dbReference type="InterPro" id="IPR020843">
    <property type="entry name" value="ER"/>
</dbReference>
<dbReference type="InterPro" id="IPR013149">
    <property type="entry name" value="ADH-like_C"/>
</dbReference>
<dbReference type="SUPFAM" id="SSF50129">
    <property type="entry name" value="GroES-like"/>
    <property type="match status" value="1"/>
</dbReference>
<gene>
    <name evidence="5" type="ORF">NA57DRAFT_48947</name>
</gene>
<dbReference type="CDD" id="cd08249">
    <property type="entry name" value="enoyl_reductase_like"/>
    <property type="match status" value="1"/>
</dbReference>
<reference evidence="5" key="1">
    <citation type="journal article" date="2020" name="Stud. Mycol.">
        <title>101 Dothideomycetes genomes: a test case for predicting lifestyles and emergence of pathogens.</title>
        <authorList>
            <person name="Haridas S."/>
            <person name="Albert R."/>
            <person name="Binder M."/>
            <person name="Bloem J."/>
            <person name="Labutti K."/>
            <person name="Salamov A."/>
            <person name="Andreopoulos B."/>
            <person name="Baker S."/>
            <person name="Barry K."/>
            <person name="Bills G."/>
            <person name="Bluhm B."/>
            <person name="Cannon C."/>
            <person name="Castanera R."/>
            <person name="Culley D."/>
            <person name="Daum C."/>
            <person name="Ezra D."/>
            <person name="Gonzalez J."/>
            <person name="Henrissat B."/>
            <person name="Kuo A."/>
            <person name="Liang C."/>
            <person name="Lipzen A."/>
            <person name="Lutzoni F."/>
            <person name="Magnuson J."/>
            <person name="Mondo S."/>
            <person name="Nolan M."/>
            <person name="Ohm R."/>
            <person name="Pangilinan J."/>
            <person name="Park H.-J."/>
            <person name="Ramirez L."/>
            <person name="Alfaro M."/>
            <person name="Sun H."/>
            <person name="Tritt A."/>
            <person name="Yoshinaga Y."/>
            <person name="Zwiers L.-H."/>
            <person name="Turgeon B."/>
            <person name="Goodwin S."/>
            <person name="Spatafora J."/>
            <person name="Crous P."/>
            <person name="Grigoriev I."/>
        </authorList>
    </citation>
    <scope>NUCLEOTIDE SEQUENCE</scope>
    <source>
        <strain evidence="5">CBS 133067</strain>
    </source>
</reference>
<evidence type="ECO:0000256" key="3">
    <source>
        <dbReference type="ARBA" id="ARBA00023002"/>
    </source>
</evidence>
<dbReference type="Pfam" id="PF08240">
    <property type="entry name" value="ADH_N"/>
    <property type="match status" value="1"/>
</dbReference>
<feature type="domain" description="Enoyl reductase (ER)" evidence="4">
    <location>
        <begin position="7"/>
        <end position="320"/>
    </location>
</feature>
<evidence type="ECO:0000313" key="5">
    <source>
        <dbReference type="EMBL" id="KAF2093050.1"/>
    </source>
</evidence>
<dbReference type="AlphaFoldDB" id="A0A9P4I152"/>
<dbReference type="Proteomes" id="UP000799772">
    <property type="component" value="Unassembled WGS sequence"/>
</dbReference>
<dbReference type="InterPro" id="IPR036291">
    <property type="entry name" value="NAD(P)-bd_dom_sf"/>
</dbReference>
<dbReference type="PANTHER" id="PTHR45348">
    <property type="entry name" value="HYPOTHETICAL OXIDOREDUCTASE (EUROFUNG)"/>
    <property type="match status" value="1"/>
</dbReference>
<name>A0A9P4I152_9PEZI</name>
<dbReference type="InterPro" id="IPR011032">
    <property type="entry name" value="GroES-like_sf"/>
</dbReference>
<dbReference type="InterPro" id="IPR047122">
    <property type="entry name" value="Trans-enoyl_RdTase-like"/>
</dbReference>
<dbReference type="SMART" id="SM00829">
    <property type="entry name" value="PKS_ER"/>
    <property type="match status" value="1"/>
</dbReference>
<dbReference type="GO" id="GO:0016651">
    <property type="term" value="F:oxidoreductase activity, acting on NAD(P)H"/>
    <property type="evidence" value="ECO:0007669"/>
    <property type="project" value="InterPro"/>
</dbReference>
<evidence type="ECO:0000256" key="1">
    <source>
        <dbReference type="ARBA" id="ARBA00008072"/>
    </source>
</evidence>
<dbReference type="Gene3D" id="3.40.50.720">
    <property type="entry name" value="NAD(P)-binding Rossmann-like Domain"/>
    <property type="match status" value="1"/>
</dbReference>
<proteinExistence type="inferred from homology"/>